<organism evidence="1 2">
    <name type="scientific">Collinsella stercoris DSM 13279</name>
    <dbReference type="NCBI Taxonomy" id="445975"/>
    <lineage>
        <taxon>Bacteria</taxon>
        <taxon>Bacillati</taxon>
        <taxon>Actinomycetota</taxon>
        <taxon>Coriobacteriia</taxon>
        <taxon>Coriobacteriales</taxon>
        <taxon>Coriobacteriaceae</taxon>
        <taxon>Collinsella</taxon>
    </lineage>
</organism>
<dbReference type="AlphaFoldDB" id="B6GBC5"/>
<protein>
    <submittedName>
        <fullName evidence="1">Uncharacterized protein</fullName>
    </submittedName>
</protein>
<comment type="caution">
    <text evidence="1">The sequence shown here is derived from an EMBL/GenBank/DDBJ whole genome shotgun (WGS) entry which is preliminary data.</text>
</comment>
<gene>
    <name evidence="1" type="ORF">COLSTE_01384</name>
</gene>
<evidence type="ECO:0000313" key="2">
    <source>
        <dbReference type="Proteomes" id="UP000003560"/>
    </source>
</evidence>
<sequence>MRNDLDVGCGIDVRRHQCEMFLIRQALNASWARGGCAKDAIYL</sequence>
<reference evidence="1 2" key="2">
    <citation type="submission" date="2008-10" db="EMBL/GenBank/DDBJ databases">
        <authorList>
            <person name="Fulton L."/>
            <person name="Clifton S."/>
            <person name="Fulton B."/>
            <person name="Xu J."/>
            <person name="Minx P."/>
            <person name="Pepin K.H."/>
            <person name="Johnson M."/>
            <person name="Thiruvilangam P."/>
            <person name="Bhonagiri V."/>
            <person name="Nash W.E."/>
            <person name="Mardis E.R."/>
            <person name="Wilson R.K."/>
        </authorList>
    </citation>
    <scope>NUCLEOTIDE SEQUENCE [LARGE SCALE GENOMIC DNA]</scope>
    <source>
        <strain evidence="1 2">DSM 13279</strain>
    </source>
</reference>
<dbReference type="HOGENOM" id="CLU_3232230_0_0_11"/>
<dbReference type="STRING" id="445975.COLSTE_01384"/>
<reference evidence="1 2" key="1">
    <citation type="submission" date="2008-10" db="EMBL/GenBank/DDBJ databases">
        <title>Draft genome sequence of Collinsella stercoris (DSM 13279).</title>
        <authorList>
            <person name="Sudarsanam P."/>
            <person name="Ley R."/>
            <person name="Guruge J."/>
            <person name="Turnbaugh P.J."/>
            <person name="Mahowald M."/>
            <person name="Liep D."/>
            <person name="Gordon J."/>
        </authorList>
    </citation>
    <scope>NUCLEOTIDE SEQUENCE [LARGE SCALE GENOMIC DNA]</scope>
    <source>
        <strain evidence="1 2">DSM 13279</strain>
    </source>
</reference>
<proteinExistence type="predicted"/>
<evidence type="ECO:0000313" key="1">
    <source>
        <dbReference type="EMBL" id="EEA90387.1"/>
    </source>
</evidence>
<dbReference type="Proteomes" id="UP000003560">
    <property type="component" value="Unassembled WGS sequence"/>
</dbReference>
<name>B6GBC5_9ACTN</name>
<accession>B6GBC5</accession>
<dbReference type="EMBL" id="ABXJ01000073">
    <property type="protein sequence ID" value="EEA90387.1"/>
    <property type="molecule type" value="Genomic_DNA"/>
</dbReference>
<keyword evidence="2" id="KW-1185">Reference proteome</keyword>